<gene>
    <name evidence="1" type="ORF">DPMN_077932</name>
</gene>
<comment type="caution">
    <text evidence="1">The sequence shown here is derived from an EMBL/GenBank/DDBJ whole genome shotgun (WGS) entry which is preliminary data.</text>
</comment>
<reference evidence="1" key="2">
    <citation type="submission" date="2020-11" db="EMBL/GenBank/DDBJ databases">
        <authorList>
            <person name="McCartney M.A."/>
            <person name="Auch B."/>
            <person name="Kono T."/>
            <person name="Mallez S."/>
            <person name="Becker A."/>
            <person name="Gohl D.M."/>
            <person name="Silverstein K.A.T."/>
            <person name="Koren S."/>
            <person name="Bechman K.B."/>
            <person name="Herman A."/>
            <person name="Abrahante J.E."/>
            <person name="Garbe J."/>
        </authorList>
    </citation>
    <scope>NUCLEOTIDE SEQUENCE</scope>
    <source>
        <strain evidence="1">Duluth1</strain>
        <tissue evidence="1">Whole animal</tissue>
    </source>
</reference>
<evidence type="ECO:0000313" key="2">
    <source>
        <dbReference type="Proteomes" id="UP000828390"/>
    </source>
</evidence>
<reference evidence="1" key="1">
    <citation type="journal article" date="2019" name="bioRxiv">
        <title>The Genome of the Zebra Mussel, Dreissena polymorpha: A Resource for Invasive Species Research.</title>
        <authorList>
            <person name="McCartney M.A."/>
            <person name="Auch B."/>
            <person name="Kono T."/>
            <person name="Mallez S."/>
            <person name="Zhang Y."/>
            <person name="Obille A."/>
            <person name="Becker A."/>
            <person name="Abrahante J.E."/>
            <person name="Garbe J."/>
            <person name="Badalamenti J.P."/>
            <person name="Herman A."/>
            <person name="Mangelson H."/>
            <person name="Liachko I."/>
            <person name="Sullivan S."/>
            <person name="Sone E.D."/>
            <person name="Koren S."/>
            <person name="Silverstein K.A.T."/>
            <person name="Beckman K.B."/>
            <person name="Gohl D.M."/>
        </authorList>
    </citation>
    <scope>NUCLEOTIDE SEQUENCE</scope>
    <source>
        <strain evidence="1">Duluth1</strain>
        <tissue evidence="1">Whole animal</tissue>
    </source>
</reference>
<dbReference type="Proteomes" id="UP000828390">
    <property type="component" value="Unassembled WGS sequence"/>
</dbReference>
<accession>A0A9D3YQ70</accession>
<name>A0A9D3YQ70_DREPO</name>
<protein>
    <submittedName>
        <fullName evidence="1">Uncharacterized protein</fullName>
    </submittedName>
</protein>
<proteinExistence type="predicted"/>
<dbReference type="EMBL" id="JAIWYP010000015">
    <property type="protein sequence ID" value="KAH3702905.1"/>
    <property type="molecule type" value="Genomic_DNA"/>
</dbReference>
<organism evidence="1 2">
    <name type="scientific">Dreissena polymorpha</name>
    <name type="common">Zebra mussel</name>
    <name type="synonym">Mytilus polymorpha</name>
    <dbReference type="NCBI Taxonomy" id="45954"/>
    <lineage>
        <taxon>Eukaryota</taxon>
        <taxon>Metazoa</taxon>
        <taxon>Spiralia</taxon>
        <taxon>Lophotrochozoa</taxon>
        <taxon>Mollusca</taxon>
        <taxon>Bivalvia</taxon>
        <taxon>Autobranchia</taxon>
        <taxon>Heteroconchia</taxon>
        <taxon>Euheterodonta</taxon>
        <taxon>Imparidentia</taxon>
        <taxon>Neoheterodontei</taxon>
        <taxon>Myida</taxon>
        <taxon>Dreissenoidea</taxon>
        <taxon>Dreissenidae</taxon>
        <taxon>Dreissena</taxon>
    </lineage>
</organism>
<dbReference type="AlphaFoldDB" id="A0A9D3YQ70"/>
<sequence>MHYKVQLELGLDTRHRVCGMHLRQQGLDLQWLSLGLQYKAHWELGLGTRHRVCGLHLRQQGLSLQWLSWGPPLQSTIRVRTGYQALSLWHAPGAAGTGPSVA</sequence>
<keyword evidence="2" id="KW-1185">Reference proteome</keyword>
<evidence type="ECO:0000313" key="1">
    <source>
        <dbReference type="EMBL" id="KAH3702905.1"/>
    </source>
</evidence>